<keyword evidence="3" id="KW-0547">Nucleotide-binding</keyword>
<dbReference type="PROSITE" id="PS00211">
    <property type="entry name" value="ABC_TRANSPORTER_1"/>
    <property type="match status" value="1"/>
</dbReference>
<dbReference type="EMBL" id="CZQC01000067">
    <property type="protein sequence ID" value="CUS42498.1"/>
    <property type="molecule type" value="Genomic_DNA"/>
</dbReference>
<evidence type="ECO:0000256" key="8">
    <source>
        <dbReference type="ARBA" id="ARBA00023065"/>
    </source>
</evidence>
<keyword evidence="4" id="KW-0862">Zinc</keyword>
<evidence type="ECO:0000256" key="3">
    <source>
        <dbReference type="ARBA" id="ARBA00022741"/>
    </source>
</evidence>
<dbReference type="GO" id="GO:0016887">
    <property type="term" value="F:ATP hydrolysis activity"/>
    <property type="evidence" value="ECO:0007669"/>
    <property type="project" value="InterPro"/>
</dbReference>
<dbReference type="Gene3D" id="3.40.50.300">
    <property type="entry name" value="P-loop containing nucleotide triphosphate hydrolases"/>
    <property type="match status" value="1"/>
</dbReference>
<keyword evidence="1" id="KW-0813">Transport</keyword>
<evidence type="ECO:0000256" key="9">
    <source>
        <dbReference type="ARBA" id="ARBA00023136"/>
    </source>
</evidence>
<keyword evidence="9" id="KW-0472">Membrane</keyword>
<sequence length="280" mass="30729">MSASSAAVNTSAGVISAPLIEAQNLRLALRQKVVLDDISLKIEPGKIITLIGPNGCGKSTLIRVLLGLTKADSGRVLQRPDLRIGYMPQRLALDERMPLTVGGFLRLARGAKKDQIRYWQERLGIKALEQQSVHNLSGGEWQRVLLARALLLKPQLLVLDEPVQGVDVQGQLELYQLIPTLRDELGCAVLMVSHDLHLVMAATDEVICLNGHVCCSGHPDSVSLDPAYLQLFGRREAPIAHYTHHHDHAHCIDGHVEPANTLSVDHEHHQHCNHHSGSNS</sequence>
<dbReference type="InterPro" id="IPR027417">
    <property type="entry name" value="P-loop_NTPase"/>
</dbReference>
<dbReference type="PANTHER" id="PTHR42734">
    <property type="entry name" value="METAL TRANSPORT SYSTEM ATP-BINDING PROTEIN TM_0124-RELATED"/>
    <property type="match status" value="1"/>
</dbReference>
<keyword evidence="5 11" id="KW-0067">ATP-binding</keyword>
<dbReference type="AlphaFoldDB" id="A0A160TF81"/>
<dbReference type="PANTHER" id="PTHR42734:SF9">
    <property type="entry name" value="ZINC IMPORT ATP-BINDING PROTEIN ZNUC"/>
    <property type="match status" value="1"/>
</dbReference>
<protein>
    <submittedName>
        <fullName evidence="11">Zinc ABC transporter, ATP-binding protein ZnuC</fullName>
    </submittedName>
</protein>
<keyword evidence="8" id="KW-0406">Ion transport</keyword>
<dbReference type="FunFam" id="3.40.50.300:FF:000392">
    <property type="entry name" value="Zinc import ATP-binding protein ZnuC"/>
    <property type="match status" value="1"/>
</dbReference>
<keyword evidence="6" id="KW-0864">Zinc transport</keyword>
<evidence type="ECO:0000256" key="6">
    <source>
        <dbReference type="ARBA" id="ARBA00022906"/>
    </source>
</evidence>
<dbReference type="GO" id="GO:0006829">
    <property type="term" value="P:zinc ion transport"/>
    <property type="evidence" value="ECO:0007669"/>
    <property type="project" value="UniProtKB-KW"/>
</dbReference>
<dbReference type="Pfam" id="PF00005">
    <property type="entry name" value="ABC_tran"/>
    <property type="match status" value="1"/>
</dbReference>
<evidence type="ECO:0000256" key="1">
    <source>
        <dbReference type="ARBA" id="ARBA00022448"/>
    </source>
</evidence>
<name>A0A160TF81_9ZZZZ</name>
<evidence type="ECO:0000256" key="2">
    <source>
        <dbReference type="ARBA" id="ARBA00022475"/>
    </source>
</evidence>
<dbReference type="GO" id="GO:0010043">
    <property type="term" value="P:response to zinc ion"/>
    <property type="evidence" value="ECO:0007669"/>
    <property type="project" value="TreeGrafter"/>
</dbReference>
<dbReference type="SUPFAM" id="SSF52540">
    <property type="entry name" value="P-loop containing nucleoside triphosphate hydrolases"/>
    <property type="match status" value="1"/>
</dbReference>
<dbReference type="InterPro" id="IPR003593">
    <property type="entry name" value="AAA+_ATPase"/>
</dbReference>
<gene>
    <name evidence="11" type="ORF">MGWOODY_Tha1821</name>
</gene>
<dbReference type="InterPro" id="IPR017871">
    <property type="entry name" value="ABC_transporter-like_CS"/>
</dbReference>
<evidence type="ECO:0000256" key="5">
    <source>
        <dbReference type="ARBA" id="ARBA00022840"/>
    </source>
</evidence>
<evidence type="ECO:0000313" key="11">
    <source>
        <dbReference type="EMBL" id="CUS42498.1"/>
    </source>
</evidence>
<dbReference type="NCBIfam" id="NF007090">
    <property type="entry name" value="PRK09544.1"/>
    <property type="match status" value="1"/>
</dbReference>
<dbReference type="InterPro" id="IPR003439">
    <property type="entry name" value="ABC_transporter-like_ATP-bd"/>
</dbReference>
<dbReference type="InterPro" id="IPR050153">
    <property type="entry name" value="Metal_Ion_Import_ABC"/>
</dbReference>
<proteinExistence type="predicted"/>
<evidence type="ECO:0000256" key="7">
    <source>
        <dbReference type="ARBA" id="ARBA00022967"/>
    </source>
</evidence>
<evidence type="ECO:0000256" key="4">
    <source>
        <dbReference type="ARBA" id="ARBA00022833"/>
    </source>
</evidence>
<dbReference type="PROSITE" id="PS50893">
    <property type="entry name" value="ABC_TRANSPORTER_2"/>
    <property type="match status" value="1"/>
</dbReference>
<accession>A0A160TF81</accession>
<keyword evidence="2" id="KW-1003">Cell membrane</keyword>
<evidence type="ECO:0000259" key="10">
    <source>
        <dbReference type="PROSITE" id="PS50893"/>
    </source>
</evidence>
<keyword evidence="7" id="KW-1278">Translocase</keyword>
<reference evidence="11" key="1">
    <citation type="submission" date="2015-10" db="EMBL/GenBank/DDBJ databases">
        <authorList>
            <person name="Gilbert D.G."/>
        </authorList>
    </citation>
    <scope>NUCLEOTIDE SEQUENCE</scope>
</reference>
<dbReference type="SMART" id="SM00382">
    <property type="entry name" value="AAA"/>
    <property type="match status" value="1"/>
</dbReference>
<feature type="domain" description="ABC transporter" evidence="10">
    <location>
        <begin position="20"/>
        <end position="235"/>
    </location>
</feature>
<organism evidence="11">
    <name type="scientific">hydrothermal vent metagenome</name>
    <dbReference type="NCBI Taxonomy" id="652676"/>
    <lineage>
        <taxon>unclassified sequences</taxon>
        <taxon>metagenomes</taxon>
        <taxon>ecological metagenomes</taxon>
    </lineage>
</organism>
<dbReference type="GO" id="GO:0005524">
    <property type="term" value="F:ATP binding"/>
    <property type="evidence" value="ECO:0007669"/>
    <property type="project" value="UniProtKB-KW"/>
</dbReference>